<reference evidence="2" key="1">
    <citation type="submission" date="2023-03" db="EMBL/GenBank/DDBJ databases">
        <title>Massive genome expansion in bonnet fungi (Mycena s.s.) driven by repeated elements and novel gene families across ecological guilds.</title>
        <authorList>
            <consortium name="Lawrence Berkeley National Laboratory"/>
            <person name="Harder C.B."/>
            <person name="Miyauchi S."/>
            <person name="Viragh M."/>
            <person name="Kuo A."/>
            <person name="Thoen E."/>
            <person name="Andreopoulos B."/>
            <person name="Lu D."/>
            <person name="Skrede I."/>
            <person name="Drula E."/>
            <person name="Henrissat B."/>
            <person name="Morin E."/>
            <person name="Kohler A."/>
            <person name="Barry K."/>
            <person name="LaButti K."/>
            <person name="Morin E."/>
            <person name="Salamov A."/>
            <person name="Lipzen A."/>
            <person name="Mereny Z."/>
            <person name="Hegedus B."/>
            <person name="Baldrian P."/>
            <person name="Stursova M."/>
            <person name="Weitz H."/>
            <person name="Taylor A."/>
            <person name="Grigoriev I.V."/>
            <person name="Nagy L.G."/>
            <person name="Martin F."/>
            <person name="Kauserud H."/>
        </authorList>
    </citation>
    <scope>NUCLEOTIDE SEQUENCE</scope>
    <source>
        <strain evidence="2">CBHHK067</strain>
    </source>
</reference>
<evidence type="ECO:0000313" key="2">
    <source>
        <dbReference type="EMBL" id="KAJ7689314.1"/>
    </source>
</evidence>
<feature type="coiled-coil region" evidence="1">
    <location>
        <begin position="53"/>
        <end position="80"/>
    </location>
</feature>
<gene>
    <name evidence="2" type="ORF">B0H17DRAFT_937479</name>
</gene>
<accession>A0AAD7GG09</accession>
<proteinExistence type="predicted"/>
<evidence type="ECO:0000256" key="1">
    <source>
        <dbReference type="SAM" id="Coils"/>
    </source>
</evidence>
<sequence length="144" mass="16080">MDHFSATELHAPSVASGSENWSRLIHLLESNDPPFDSDTLSIRQIISGRQAHLAALDAQLNALRNEMDRLSAERDKTVECIRHHTAVISPIRRLPPELLCEIFAATLPGTRRVGTTTVNCPPWRLAHICSPWRAVAVADPFLWD</sequence>
<protein>
    <recommendedName>
        <fullName evidence="4">F-box domain-containing protein</fullName>
    </recommendedName>
</protein>
<name>A0AAD7GG09_MYCRO</name>
<comment type="caution">
    <text evidence="2">The sequence shown here is derived from an EMBL/GenBank/DDBJ whole genome shotgun (WGS) entry which is preliminary data.</text>
</comment>
<dbReference type="Proteomes" id="UP001221757">
    <property type="component" value="Unassembled WGS sequence"/>
</dbReference>
<evidence type="ECO:0008006" key="4">
    <source>
        <dbReference type="Google" id="ProtNLM"/>
    </source>
</evidence>
<dbReference type="EMBL" id="JARKIE010000073">
    <property type="protein sequence ID" value="KAJ7689314.1"/>
    <property type="molecule type" value="Genomic_DNA"/>
</dbReference>
<dbReference type="AlphaFoldDB" id="A0AAD7GG09"/>
<feature type="non-terminal residue" evidence="2">
    <location>
        <position position="144"/>
    </location>
</feature>
<evidence type="ECO:0000313" key="3">
    <source>
        <dbReference type="Proteomes" id="UP001221757"/>
    </source>
</evidence>
<keyword evidence="1" id="KW-0175">Coiled coil</keyword>
<organism evidence="2 3">
    <name type="scientific">Mycena rosella</name>
    <name type="common">Pink bonnet</name>
    <name type="synonym">Agaricus rosellus</name>
    <dbReference type="NCBI Taxonomy" id="1033263"/>
    <lineage>
        <taxon>Eukaryota</taxon>
        <taxon>Fungi</taxon>
        <taxon>Dikarya</taxon>
        <taxon>Basidiomycota</taxon>
        <taxon>Agaricomycotina</taxon>
        <taxon>Agaricomycetes</taxon>
        <taxon>Agaricomycetidae</taxon>
        <taxon>Agaricales</taxon>
        <taxon>Marasmiineae</taxon>
        <taxon>Mycenaceae</taxon>
        <taxon>Mycena</taxon>
    </lineage>
</organism>
<keyword evidence="3" id="KW-1185">Reference proteome</keyword>